<feature type="compositionally biased region" description="Basic and acidic residues" evidence="1">
    <location>
        <begin position="18"/>
        <end position="39"/>
    </location>
</feature>
<evidence type="ECO:0000256" key="2">
    <source>
        <dbReference type="SAM" id="Phobius"/>
    </source>
</evidence>
<protein>
    <submittedName>
        <fullName evidence="3">Uncharacterized protein</fullName>
    </submittedName>
</protein>
<keyword evidence="2" id="KW-1133">Transmembrane helix</keyword>
<dbReference type="EMBL" id="BSUN01000001">
    <property type="protein sequence ID" value="GMA35716.1"/>
    <property type="molecule type" value="Genomic_DNA"/>
</dbReference>
<proteinExistence type="predicted"/>
<evidence type="ECO:0000313" key="4">
    <source>
        <dbReference type="Proteomes" id="UP001157125"/>
    </source>
</evidence>
<feature type="transmembrane region" description="Helical" evidence="2">
    <location>
        <begin position="77"/>
        <end position="98"/>
    </location>
</feature>
<accession>A0ABQ6IEX4</accession>
<name>A0ABQ6IEX4_9MICO</name>
<keyword evidence="2" id="KW-0812">Transmembrane</keyword>
<evidence type="ECO:0000256" key="1">
    <source>
        <dbReference type="SAM" id="MobiDB-lite"/>
    </source>
</evidence>
<feature type="region of interest" description="Disordered" evidence="1">
    <location>
        <begin position="1"/>
        <end position="47"/>
    </location>
</feature>
<sequence length="101" mass="10970">MPCSDETSLPFGPSMGEDGVRSSIGDRHLRGRWHDRETRSWPGPGVRHGWPPATHIVPLSPGESPMKKWNLLNNSKVVRATASASTIVAVAVIVGAGYKWN</sequence>
<keyword evidence="4" id="KW-1185">Reference proteome</keyword>
<keyword evidence="2" id="KW-0472">Membrane</keyword>
<comment type="caution">
    <text evidence="3">The sequence shown here is derived from an EMBL/GenBank/DDBJ whole genome shotgun (WGS) entry which is preliminary data.</text>
</comment>
<reference evidence="4" key="1">
    <citation type="journal article" date="2019" name="Int. J. Syst. Evol. Microbiol.">
        <title>The Global Catalogue of Microorganisms (GCM) 10K type strain sequencing project: providing services to taxonomists for standard genome sequencing and annotation.</title>
        <authorList>
            <consortium name="The Broad Institute Genomics Platform"/>
            <consortium name="The Broad Institute Genome Sequencing Center for Infectious Disease"/>
            <person name="Wu L."/>
            <person name="Ma J."/>
        </authorList>
    </citation>
    <scope>NUCLEOTIDE SEQUENCE [LARGE SCALE GENOMIC DNA]</scope>
    <source>
        <strain evidence="4">NBRC 112299</strain>
    </source>
</reference>
<dbReference type="Proteomes" id="UP001157125">
    <property type="component" value="Unassembled WGS sequence"/>
</dbReference>
<evidence type="ECO:0000313" key="3">
    <source>
        <dbReference type="EMBL" id="GMA35716.1"/>
    </source>
</evidence>
<organism evidence="3 4">
    <name type="scientific">Demequina litorisediminis</name>
    <dbReference type="NCBI Taxonomy" id="1849022"/>
    <lineage>
        <taxon>Bacteria</taxon>
        <taxon>Bacillati</taxon>
        <taxon>Actinomycetota</taxon>
        <taxon>Actinomycetes</taxon>
        <taxon>Micrococcales</taxon>
        <taxon>Demequinaceae</taxon>
        <taxon>Demequina</taxon>
    </lineage>
</organism>
<gene>
    <name evidence="3" type="ORF">GCM10025876_19200</name>
</gene>